<evidence type="ECO:0000259" key="4">
    <source>
        <dbReference type="PROSITE" id="PS51635"/>
    </source>
</evidence>
<evidence type="ECO:0000256" key="1">
    <source>
        <dbReference type="ARBA" id="ARBA00023098"/>
    </source>
</evidence>
<feature type="active site" description="Proton acceptor" evidence="2">
    <location>
        <position position="279"/>
    </location>
</feature>
<feature type="compositionally biased region" description="Basic and acidic residues" evidence="3">
    <location>
        <begin position="241"/>
        <end position="253"/>
    </location>
</feature>
<gene>
    <name evidence="5" type="ORF">EV646_102501</name>
</gene>
<dbReference type="InterPro" id="IPR002641">
    <property type="entry name" value="PNPLA_dom"/>
</dbReference>
<feature type="region of interest" description="Disordered" evidence="3">
    <location>
        <begin position="229"/>
        <end position="256"/>
    </location>
</feature>
<feature type="short sequence motif" description="DGA/G" evidence="2">
    <location>
        <begin position="279"/>
        <end position="281"/>
    </location>
</feature>
<accession>A0A4R2IYM8</accession>
<dbReference type="GO" id="GO:0016042">
    <property type="term" value="P:lipid catabolic process"/>
    <property type="evidence" value="ECO:0007669"/>
    <property type="project" value="UniProtKB-UniRule"/>
</dbReference>
<keyword evidence="6" id="KW-1185">Reference proteome</keyword>
<feature type="active site" description="Nucleophile" evidence="2">
    <location>
        <position position="67"/>
    </location>
</feature>
<dbReference type="GO" id="GO:0016787">
    <property type="term" value="F:hydrolase activity"/>
    <property type="evidence" value="ECO:0007669"/>
    <property type="project" value="UniProtKB-UniRule"/>
</dbReference>
<name>A0A4R2IYM8_9ACTN</name>
<dbReference type="PROSITE" id="PS51635">
    <property type="entry name" value="PNPLA"/>
    <property type="match status" value="1"/>
</dbReference>
<dbReference type="RefSeq" id="WP_132145768.1">
    <property type="nucleotide sequence ID" value="NZ_SLWR01000002.1"/>
</dbReference>
<sequence length="401" mass="42770">MNVPGDEWGVPEEIRFAVVLNGGVSLAVWMGGVVREIDRVTRGLGPYGRLLELVNAKARADVIAGTSAGGINGAALALGQANTCADVGLMRDLWAEQGRMDSLLQRPFKGSPASLLRGDDYFLPKLNDAMRQLCKPWDATDSAEHPIELIITTTLLNGARTVTVDSLGQQLPQMVHQGHFTFRRDDEAVGVHDDFAPGPGRNVPAALAMAARCTAGFPVAFEPCFVPARGRAGTTAPPGDRPIDLTDPDRRPDLGQYVSWRTAGPAEEMPPDRSRYAVDGGLLANTPTQAALDAIARMPAGDLVQRVMLLVYPHAPVNHPDPPDLSDEPPTVTDAMGGVLGALLSQGSRTFVDEVEKHNQAARARRGTRLDIMGEITDRPADAGPLRLHAVPQPAHQACGP</sequence>
<protein>
    <submittedName>
        <fullName evidence="5">Patatin-related protein</fullName>
    </submittedName>
</protein>
<dbReference type="NCBIfam" id="TIGR03607">
    <property type="entry name" value="patatin-like protein"/>
    <property type="match status" value="1"/>
</dbReference>
<dbReference type="EMBL" id="SLWR01000002">
    <property type="protein sequence ID" value="TCO50427.1"/>
    <property type="molecule type" value="Genomic_DNA"/>
</dbReference>
<dbReference type="AlphaFoldDB" id="A0A4R2IYM8"/>
<feature type="domain" description="PNPLA" evidence="4">
    <location>
        <begin position="18"/>
        <end position="292"/>
    </location>
</feature>
<dbReference type="Gene3D" id="3.40.1090.10">
    <property type="entry name" value="Cytosolic phospholipase A2 catalytic domain"/>
    <property type="match status" value="1"/>
</dbReference>
<organism evidence="5 6">
    <name type="scientific">Kribbella antiqua</name>
    <dbReference type="NCBI Taxonomy" id="2512217"/>
    <lineage>
        <taxon>Bacteria</taxon>
        <taxon>Bacillati</taxon>
        <taxon>Actinomycetota</taxon>
        <taxon>Actinomycetes</taxon>
        <taxon>Propionibacteriales</taxon>
        <taxon>Kribbellaceae</taxon>
        <taxon>Kribbella</taxon>
    </lineage>
</organism>
<dbReference type="InterPro" id="IPR016035">
    <property type="entry name" value="Acyl_Trfase/lysoPLipase"/>
</dbReference>
<evidence type="ECO:0000313" key="5">
    <source>
        <dbReference type="EMBL" id="TCO50427.1"/>
    </source>
</evidence>
<reference evidence="5 6" key="1">
    <citation type="journal article" date="2015" name="Stand. Genomic Sci.">
        <title>Genomic Encyclopedia of Bacterial and Archaeal Type Strains, Phase III: the genomes of soil and plant-associated and newly described type strains.</title>
        <authorList>
            <person name="Whitman W.B."/>
            <person name="Woyke T."/>
            <person name="Klenk H.P."/>
            <person name="Zhou Y."/>
            <person name="Lilburn T.G."/>
            <person name="Beck B.J."/>
            <person name="De Vos P."/>
            <person name="Vandamme P."/>
            <person name="Eisen J.A."/>
            <person name="Garrity G."/>
            <person name="Hugenholtz P."/>
            <person name="Kyrpides N.C."/>
        </authorList>
    </citation>
    <scope>NUCLEOTIDE SEQUENCE [LARGE SCALE GENOMIC DNA]</scope>
    <source>
        <strain evidence="5 6">VKM Ac-2541</strain>
    </source>
</reference>
<evidence type="ECO:0000313" key="6">
    <source>
        <dbReference type="Proteomes" id="UP000295573"/>
    </source>
</evidence>
<dbReference type="OrthoDB" id="8728704at2"/>
<comment type="caution">
    <text evidence="5">The sequence shown here is derived from an EMBL/GenBank/DDBJ whole genome shotgun (WGS) entry which is preliminary data.</text>
</comment>
<comment type="caution">
    <text evidence="2">Lacks conserved residue(s) required for the propagation of feature annotation.</text>
</comment>
<keyword evidence="2" id="KW-0378">Hydrolase</keyword>
<proteinExistence type="predicted"/>
<feature type="short sequence motif" description="GXSXG" evidence="2">
    <location>
        <begin position="65"/>
        <end position="69"/>
    </location>
</feature>
<dbReference type="SUPFAM" id="SSF52151">
    <property type="entry name" value="FabD/lysophospholipase-like"/>
    <property type="match status" value="1"/>
</dbReference>
<dbReference type="Proteomes" id="UP000295573">
    <property type="component" value="Unassembled WGS sequence"/>
</dbReference>
<dbReference type="InterPro" id="IPR019894">
    <property type="entry name" value="Patatin-related_protein"/>
</dbReference>
<keyword evidence="1 2" id="KW-0443">Lipid metabolism</keyword>
<keyword evidence="2" id="KW-0442">Lipid degradation</keyword>
<evidence type="ECO:0000256" key="3">
    <source>
        <dbReference type="SAM" id="MobiDB-lite"/>
    </source>
</evidence>
<dbReference type="Pfam" id="PF01734">
    <property type="entry name" value="Patatin"/>
    <property type="match status" value="1"/>
</dbReference>
<evidence type="ECO:0000256" key="2">
    <source>
        <dbReference type="PROSITE-ProRule" id="PRU01161"/>
    </source>
</evidence>